<evidence type="ECO:0000313" key="2">
    <source>
        <dbReference type="Proteomes" id="UP001497516"/>
    </source>
</evidence>
<proteinExistence type="predicted"/>
<dbReference type="EMBL" id="OZ034814">
    <property type="protein sequence ID" value="CAL1361746.1"/>
    <property type="molecule type" value="Genomic_DNA"/>
</dbReference>
<dbReference type="AlphaFoldDB" id="A0AAV2D026"/>
<sequence length="98" mass="11255">MIMIKHVLLWQTTPTTHPRFTSSFEERSTSEEIQVDLIEDIAWQLSKQLVLEEEQGRVIEQVVKEEAENIGEGAFDLSQVEDLTIEDERVVEGAVEVQ</sequence>
<evidence type="ECO:0000313" key="1">
    <source>
        <dbReference type="EMBL" id="CAL1361746.1"/>
    </source>
</evidence>
<name>A0AAV2D026_9ROSI</name>
<protein>
    <submittedName>
        <fullName evidence="1">Uncharacterized protein</fullName>
    </submittedName>
</protein>
<keyword evidence="2" id="KW-1185">Reference proteome</keyword>
<accession>A0AAV2D026</accession>
<gene>
    <name evidence="1" type="ORF">LTRI10_LOCUS9108</name>
</gene>
<dbReference type="Proteomes" id="UP001497516">
    <property type="component" value="Chromosome 10"/>
</dbReference>
<reference evidence="1 2" key="1">
    <citation type="submission" date="2024-04" db="EMBL/GenBank/DDBJ databases">
        <authorList>
            <person name="Fracassetti M."/>
        </authorList>
    </citation>
    <scope>NUCLEOTIDE SEQUENCE [LARGE SCALE GENOMIC DNA]</scope>
</reference>
<organism evidence="1 2">
    <name type="scientific">Linum trigynum</name>
    <dbReference type="NCBI Taxonomy" id="586398"/>
    <lineage>
        <taxon>Eukaryota</taxon>
        <taxon>Viridiplantae</taxon>
        <taxon>Streptophyta</taxon>
        <taxon>Embryophyta</taxon>
        <taxon>Tracheophyta</taxon>
        <taxon>Spermatophyta</taxon>
        <taxon>Magnoliopsida</taxon>
        <taxon>eudicotyledons</taxon>
        <taxon>Gunneridae</taxon>
        <taxon>Pentapetalae</taxon>
        <taxon>rosids</taxon>
        <taxon>fabids</taxon>
        <taxon>Malpighiales</taxon>
        <taxon>Linaceae</taxon>
        <taxon>Linum</taxon>
    </lineage>
</organism>